<dbReference type="EMBL" id="JBHSEI010000001">
    <property type="protein sequence ID" value="MFC4637074.1"/>
    <property type="molecule type" value="Genomic_DNA"/>
</dbReference>
<keyword evidence="3" id="KW-1185">Reference proteome</keyword>
<dbReference type="RefSeq" id="WP_380060111.1">
    <property type="nucleotide sequence ID" value="NZ_JBHSEI010000001.1"/>
</dbReference>
<comment type="caution">
    <text evidence="2">The sequence shown here is derived from an EMBL/GenBank/DDBJ whole genome shotgun (WGS) entry which is preliminary data.</text>
</comment>
<keyword evidence="2" id="KW-0328">Glycosyltransferase</keyword>
<keyword evidence="1" id="KW-1133">Transmembrane helix</keyword>
<dbReference type="PANTHER" id="PTHR45947:SF14">
    <property type="entry name" value="SLL1723 PROTEIN"/>
    <property type="match status" value="1"/>
</dbReference>
<organism evidence="2 3">
    <name type="scientific">Deinococcus hohokamensis</name>
    <dbReference type="NCBI Taxonomy" id="309883"/>
    <lineage>
        <taxon>Bacteria</taxon>
        <taxon>Thermotogati</taxon>
        <taxon>Deinococcota</taxon>
        <taxon>Deinococci</taxon>
        <taxon>Deinococcales</taxon>
        <taxon>Deinococcaceae</taxon>
        <taxon>Deinococcus</taxon>
    </lineage>
</organism>
<dbReference type="CDD" id="cd03801">
    <property type="entry name" value="GT4_PimA-like"/>
    <property type="match status" value="1"/>
</dbReference>
<evidence type="ECO:0000256" key="1">
    <source>
        <dbReference type="SAM" id="Phobius"/>
    </source>
</evidence>
<proteinExistence type="predicted"/>
<dbReference type="Gene3D" id="3.40.50.2000">
    <property type="entry name" value="Glycogen Phosphorylase B"/>
    <property type="match status" value="2"/>
</dbReference>
<reference evidence="3" key="1">
    <citation type="journal article" date="2019" name="Int. J. Syst. Evol. Microbiol.">
        <title>The Global Catalogue of Microorganisms (GCM) 10K type strain sequencing project: providing services to taxonomists for standard genome sequencing and annotation.</title>
        <authorList>
            <consortium name="The Broad Institute Genomics Platform"/>
            <consortium name="The Broad Institute Genome Sequencing Center for Infectious Disease"/>
            <person name="Wu L."/>
            <person name="Ma J."/>
        </authorList>
    </citation>
    <scope>NUCLEOTIDE SEQUENCE [LARGE SCALE GENOMIC DNA]</scope>
    <source>
        <strain evidence="3">CCUG 55995</strain>
    </source>
</reference>
<protein>
    <submittedName>
        <fullName evidence="2">Glycosyltransferase family 4 protein</fullName>
        <ecNumber evidence="2">2.4.-.-</ecNumber>
    </submittedName>
</protein>
<keyword evidence="2" id="KW-0808">Transferase</keyword>
<evidence type="ECO:0000313" key="2">
    <source>
        <dbReference type="EMBL" id="MFC4637074.1"/>
    </source>
</evidence>
<dbReference type="Pfam" id="PF13692">
    <property type="entry name" value="Glyco_trans_1_4"/>
    <property type="match status" value="1"/>
</dbReference>
<dbReference type="SUPFAM" id="SSF53756">
    <property type="entry name" value="UDP-Glycosyltransferase/glycogen phosphorylase"/>
    <property type="match status" value="1"/>
</dbReference>
<dbReference type="GO" id="GO:0016757">
    <property type="term" value="F:glycosyltransferase activity"/>
    <property type="evidence" value="ECO:0007669"/>
    <property type="project" value="UniProtKB-KW"/>
</dbReference>
<gene>
    <name evidence="2" type="ORF">ACFO0D_01850</name>
</gene>
<dbReference type="Proteomes" id="UP001595952">
    <property type="component" value="Unassembled WGS sequence"/>
</dbReference>
<name>A0ABV9I4G4_9DEIO</name>
<evidence type="ECO:0000313" key="3">
    <source>
        <dbReference type="Proteomes" id="UP001595952"/>
    </source>
</evidence>
<dbReference type="EC" id="2.4.-.-" evidence="2"/>
<feature type="transmembrane region" description="Helical" evidence="1">
    <location>
        <begin position="100"/>
        <end position="123"/>
    </location>
</feature>
<dbReference type="PANTHER" id="PTHR45947">
    <property type="entry name" value="SULFOQUINOVOSYL TRANSFERASE SQD2"/>
    <property type="match status" value="1"/>
</dbReference>
<keyword evidence="1" id="KW-0472">Membrane</keyword>
<keyword evidence="1" id="KW-0812">Transmembrane</keyword>
<sequence>MWRSSGWPVYRLIGIDNEGTVDYRTVRGRNLSVYRALDRHAQIVDRFTPKPTRWAQCANYALSFRPHPRHWKGVANLNPRTFRAQSALARKRLQARRSEFDVALQIFGMFSVAGLGFPVALYLDNTMALTLRHYPQWNPMSRRERQEWLRLETAAYQEADVIFTMSEAVRRSVTDDYGIAAAKVLTVGAGTNFTLGGPAKPDYSQQTALFVAYEFGRNGGDVLLEAWRQVRAALPGARLQIVGPRQRVVPPGTPGVEWHGPVKDRERLQGLFRDATLFVLPSLFNPFPHVLREAMSMGLPCVSTAHAAIPEIVTDGVSGSLVPVGDAAALAGALIALLSEPELARQYGQAGREAVSMAMSWDQVGAAMAPGLAALAARP</sequence>
<accession>A0ABV9I4G4</accession>
<dbReference type="InterPro" id="IPR050194">
    <property type="entry name" value="Glycosyltransferase_grp1"/>
</dbReference>